<gene>
    <name evidence="2" type="ORF">ATE48_06515</name>
</gene>
<feature type="signal peptide" evidence="1">
    <location>
        <begin position="1"/>
        <end position="22"/>
    </location>
</feature>
<dbReference type="EMBL" id="CP013244">
    <property type="protein sequence ID" value="ANP45595.1"/>
    <property type="molecule type" value="Genomic_DNA"/>
</dbReference>
<keyword evidence="1" id="KW-0732">Signal</keyword>
<dbReference type="AlphaFoldDB" id="A0A1B1AGC7"/>
<dbReference type="RefSeq" id="WP_066769162.1">
    <property type="nucleotide sequence ID" value="NZ_CP013244.1"/>
</dbReference>
<name>A0A1B1AGC7_9PROT</name>
<evidence type="ECO:0000313" key="3">
    <source>
        <dbReference type="Proteomes" id="UP000092498"/>
    </source>
</evidence>
<reference evidence="2 3" key="1">
    <citation type="submission" date="2015-11" db="EMBL/GenBank/DDBJ databases">
        <title>Whole-Genome Sequence of Candidatus Oderbacter manganicum from the National Park Lower Oder Valley, Germany.</title>
        <authorList>
            <person name="Braun B."/>
            <person name="Liere K."/>
            <person name="Szewzyk U."/>
        </authorList>
    </citation>
    <scope>NUCLEOTIDE SEQUENCE [LARGE SCALE GENOMIC DNA]</scope>
    <source>
        <strain evidence="2 3">OTSz_A_272</strain>
    </source>
</reference>
<proteinExistence type="predicted"/>
<dbReference type="OrthoDB" id="8480675at2"/>
<evidence type="ECO:0000256" key="1">
    <source>
        <dbReference type="SAM" id="SignalP"/>
    </source>
</evidence>
<evidence type="ECO:0000313" key="2">
    <source>
        <dbReference type="EMBL" id="ANP45595.1"/>
    </source>
</evidence>
<sequence length="157" mass="16642">MIRTYLAAAAALLLTACGQSTAPTTEEPAPPQGLFEQVQAMSPETQPVFAYQQLAAYQQAHPELTPPCTAVRGTERINVPGNVDPTSIYAAHTNDAVFTVQCGALVSATRMDPNEKWLVSFAPGAAEAVVEHCLGERGADRCPRQVPTVEIAPTPTP</sequence>
<dbReference type="PROSITE" id="PS51257">
    <property type="entry name" value="PROKAR_LIPOPROTEIN"/>
    <property type="match status" value="1"/>
</dbReference>
<keyword evidence="3" id="KW-1185">Reference proteome</keyword>
<dbReference type="KEGG" id="cbot:ATE48_06515"/>
<organism evidence="2 3">
    <name type="scientific">Candidatus Viadribacter manganicus</name>
    <dbReference type="NCBI Taxonomy" id="1759059"/>
    <lineage>
        <taxon>Bacteria</taxon>
        <taxon>Pseudomonadati</taxon>
        <taxon>Pseudomonadota</taxon>
        <taxon>Alphaproteobacteria</taxon>
        <taxon>Hyphomonadales</taxon>
        <taxon>Hyphomonadaceae</taxon>
        <taxon>Candidatus Viadribacter</taxon>
    </lineage>
</organism>
<feature type="chain" id="PRO_5008518763" evidence="1">
    <location>
        <begin position="23"/>
        <end position="157"/>
    </location>
</feature>
<protein>
    <submittedName>
        <fullName evidence="2">Uncharacterized protein</fullName>
    </submittedName>
</protein>
<dbReference type="InParanoid" id="A0A1B1AGC7"/>
<dbReference type="Proteomes" id="UP000092498">
    <property type="component" value="Chromosome"/>
</dbReference>
<accession>A0A1B1AGC7</accession>